<keyword evidence="3 6" id="KW-0067">ATP-binding</keyword>
<accession>A0A850CAL1</accession>
<dbReference type="SMART" id="SM00382">
    <property type="entry name" value="AAA"/>
    <property type="match status" value="1"/>
</dbReference>
<dbReference type="InterPro" id="IPR027417">
    <property type="entry name" value="P-loop_NTPase"/>
</dbReference>
<evidence type="ECO:0000256" key="3">
    <source>
        <dbReference type="ARBA" id="ARBA00022840"/>
    </source>
</evidence>
<dbReference type="InterPro" id="IPR003593">
    <property type="entry name" value="AAA+_ATPase"/>
</dbReference>
<organism evidence="6 7">
    <name type="scientific">Glycomyces artemisiae</name>
    <dbReference type="NCBI Taxonomy" id="1076443"/>
    <lineage>
        <taxon>Bacteria</taxon>
        <taxon>Bacillati</taxon>
        <taxon>Actinomycetota</taxon>
        <taxon>Actinomycetes</taxon>
        <taxon>Glycomycetales</taxon>
        <taxon>Glycomycetaceae</taxon>
        <taxon>Glycomyces</taxon>
    </lineage>
</organism>
<dbReference type="Proteomes" id="UP000574690">
    <property type="component" value="Unassembled WGS sequence"/>
</dbReference>
<dbReference type="PANTHER" id="PTHR24220">
    <property type="entry name" value="IMPORT ATP-BINDING PROTEIN"/>
    <property type="match status" value="1"/>
</dbReference>
<evidence type="ECO:0000256" key="2">
    <source>
        <dbReference type="ARBA" id="ARBA00022741"/>
    </source>
</evidence>
<dbReference type="SUPFAM" id="SSF52540">
    <property type="entry name" value="P-loop containing nucleoside triphosphate hydrolases"/>
    <property type="match status" value="1"/>
</dbReference>
<protein>
    <submittedName>
        <fullName evidence="6">ABC transporter ATP-binding protein</fullName>
    </submittedName>
</protein>
<proteinExistence type="predicted"/>
<dbReference type="Gene3D" id="3.40.50.300">
    <property type="entry name" value="P-loop containing nucleotide triphosphate hydrolases"/>
    <property type="match status" value="1"/>
</dbReference>
<keyword evidence="1" id="KW-0813">Transport</keyword>
<evidence type="ECO:0000256" key="4">
    <source>
        <dbReference type="SAM" id="MobiDB-lite"/>
    </source>
</evidence>
<dbReference type="GO" id="GO:0022857">
    <property type="term" value="F:transmembrane transporter activity"/>
    <property type="evidence" value="ECO:0007669"/>
    <property type="project" value="UniProtKB-ARBA"/>
</dbReference>
<dbReference type="InterPro" id="IPR017911">
    <property type="entry name" value="MacB-like_ATP-bd"/>
</dbReference>
<feature type="region of interest" description="Disordered" evidence="4">
    <location>
        <begin position="12"/>
        <end position="61"/>
    </location>
</feature>
<comment type="caution">
    <text evidence="6">The sequence shown here is derived from an EMBL/GenBank/DDBJ whole genome shotgun (WGS) entry which is preliminary data.</text>
</comment>
<dbReference type="FunFam" id="3.40.50.300:FF:000032">
    <property type="entry name" value="Export ABC transporter ATP-binding protein"/>
    <property type="match status" value="1"/>
</dbReference>
<dbReference type="Pfam" id="PF00005">
    <property type="entry name" value="ABC_tran"/>
    <property type="match status" value="1"/>
</dbReference>
<evidence type="ECO:0000259" key="5">
    <source>
        <dbReference type="PROSITE" id="PS50893"/>
    </source>
</evidence>
<evidence type="ECO:0000313" key="7">
    <source>
        <dbReference type="Proteomes" id="UP000574690"/>
    </source>
</evidence>
<keyword evidence="2" id="KW-0547">Nucleotide-binding</keyword>
<dbReference type="GO" id="GO:0005886">
    <property type="term" value="C:plasma membrane"/>
    <property type="evidence" value="ECO:0007669"/>
    <property type="project" value="TreeGrafter"/>
</dbReference>
<dbReference type="EMBL" id="JABFXE010000307">
    <property type="protein sequence ID" value="NUQ88252.1"/>
    <property type="molecule type" value="Genomic_DNA"/>
</dbReference>
<gene>
    <name evidence="6" type="ORF">HOQ43_07295</name>
</gene>
<dbReference type="InterPro" id="IPR015854">
    <property type="entry name" value="ABC_transpr_LolD-like"/>
</dbReference>
<sequence length="313" mass="33699">MPNDISYDVRIRRFDVTGSHREQQQGSTGRRPAERRKPAHRIPRNPTPSPESESVVSTASPVKTTAVSAEGVWKAYGTGEAQVVALRDVSVQFASGAFTAIMGPSGSGKSTLMHCLAGLDTTDRGTVHIGDTPVTGLSDKALTKLRRDKIGFIFQQFNLLPTLTAEENITLPAAIAGAKADPDWIKKIIHTLDLTDRLSHKPTELSGGQQQRVACARALASRPEVVFADEPTGNLDTRSGAEVLRFLRTSVDDFGQTIVMVTHDPSAAAYADRVVFLADGQIVEDMADPTADKVIDKMKHFEELVAAAQEAAA</sequence>
<dbReference type="CDD" id="cd03255">
    <property type="entry name" value="ABC_MJ0796_LolCDE_FtsE"/>
    <property type="match status" value="1"/>
</dbReference>
<dbReference type="GO" id="GO:0005524">
    <property type="term" value="F:ATP binding"/>
    <property type="evidence" value="ECO:0007669"/>
    <property type="project" value="UniProtKB-KW"/>
</dbReference>
<feature type="compositionally biased region" description="Low complexity" evidence="4">
    <location>
        <begin position="50"/>
        <end position="61"/>
    </location>
</feature>
<name>A0A850CAL1_9ACTN</name>
<dbReference type="InterPro" id="IPR003439">
    <property type="entry name" value="ABC_transporter-like_ATP-bd"/>
</dbReference>
<dbReference type="PANTHER" id="PTHR24220:SF685">
    <property type="entry name" value="ABC TRANSPORTER RELATED"/>
    <property type="match status" value="1"/>
</dbReference>
<reference evidence="6 7" key="1">
    <citation type="submission" date="2020-05" db="EMBL/GenBank/DDBJ databases">
        <title>DNA-SIP metagenomic assembled genomes.</title>
        <authorList>
            <person name="Yu J."/>
        </authorList>
    </citation>
    <scope>NUCLEOTIDE SEQUENCE [LARGE SCALE GENOMIC DNA]</scope>
    <source>
        <strain evidence="6">Bin5.27</strain>
    </source>
</reference>
<evidence type="ECO:0000313" key="6">
    <source>
        <dbReference type="EMBL" id="NUQ88252.1"/>
    </source>
</evidence>
<evidence type="ECO:0000256" key="1">
    <source>
        <dbReference type="ARBA" id="ARBA00022448"/>
    </source>
</evidence>
<dbReference type="GO" id="GO:0016887">
    <property type="term" value="F:ATP hydrolysis activity"/>
    <property type="evidence" value="ECO:0007669"/>
    <property type="project" value="InterPro"/>
</dbReference>
<dbReference type="GO" id="GO:0098796">
    <property type="term" value="C:membrane protein complex"/>
    <property type="evidence" value="ECO:0007669"/>
    <property type="project" value="UniProtKB-ARBA"/>
</dbReference>
<dbReference type="PROSITE" id="PS50893">
    <property type="entry name" value="ABC_TRANSPORTER_2"/>
    <property type="match status" value="1"/>
</dbReference>
<feature type="domain" description="ABC transporter" evidence="5">
    <location>
        <begin position="67"/>
        <end position="304"/>
    </location>
</feature>
<feature type="compositionally biased region" description="Basic and acidic residues" evidence="4">
    <location>
        <begin position="12"/>
        <end position="23"/>
    </location>
</feature>
<dbReference type="AlphaFoldDB" id="A0A850CAL1"/>